<reference evidence="1" key="1">
    <citation type="submission" date="2021-03" db="EMBL/GenBank/DDBJ databases">
        <title>Draft genome sequence of rust myrtle Austropuccinia psidii MF-1, a brazilian biotype.</title>
        <authorList>
            <person name="Quecine M.C."/>
            <person name="Pachon D.M.R."/>
            <person name="Bonatelli M.L."/>
            <person name="Correr F.H."/>
            <person name="Franceschini L.M."/>
            <person name="Leite T.F."/>
            <person name="Margarido G.R.A."/>
            <person name="Almeida C.A."/>
            <person name="Ferrarezi J.A."/>
            <person name="Labate C.A."/>
        </authorList>
    </citation>
    <scope>NUCLEOTIDE SEQUENCE</scope>
    <source>
        <strain evidence="1">MF-1</strain>
    </source>
</reference>
<dbReference type="Proteomes" id="UP000765509">
    <property type="component" value="Unassembled WGS sequence"/>
</dbReference>
<organism evidence="1 2">
    <name type="scientific">Austropuccinia psidii MF-1</name>
    <dbReference type="NCBI Taxonomy" id="1389203"/>
    <lineage>
        <taxon>Eukaryota</taxon>
        <taxon>Fungi</taxon>
        <taxon>Dikarya</taxon>
        <taxon>Basidiomycota</taxon>
        <taxon>Pucciniomycotina</taxon>
        <taxon>Pucciniomycetes</taxon>
        <taxon>Pucciniales</taxon>
        <taxon>Sphaerophragmiaceae</taxon>
        <taxon>Austropuccinia</taxon>
    </lineage>
</organism>
<evidence type="ECO:0000313" key="2">
    <source>
        <dbReference type="Proteomes" id="UP000765509"/>
    </source>
</evidence>
<gene>
    <name evidence="1" type="ORF">O181_043729</name>
</gene>
<proteinExistence type="predicted"/>
<evidence type="ECO:0000313" key="1">
    <source>
        <dbReference type="EMBL" id="MBW0504014.1"/>
    </source>
</evidence>
<accession>A0A9Q3DIW5</accession>
<name>A0A9Q3DIW5_9BASI</name>
<sequence>SDNLVRQENIETASTVTGIIPESTVNSDYNSTVIITQNNQPEPISSELLNMDINNTIQKANNLANNQEPDKTPQAEPKNVIEIIIEEANKFQKDKAQ</sequence>
<comment type="caution">
    <text evidence="1">The sequence shown here is derived from an EMBL/GenBank/DDBJ whole genome shotgun (WGS) entry which is preliminary data.</text>
</comment>
<protein>
    <submittedName>
        <fullName evidence="1">Uncharacterized protein</fullName>
    </submittedName>
</protein>
<dbReference type="EMBL" id="AVOT02017689">
    <property type="protein sequence ID" value="MBW0504014.1"/>
    <property type="molecule type" value="Genomic_DNA"/>
</dbReference>
<keyword evidence="2" id="KW-1185">Reference proteome</keyword>
<feature type="non-terminal residue" evidence="1">
    <location>
        <position position="1"/>
    </location>
</feature>
<dbReference type="AlphaFoldDB" id="A0A9Q3DIW5"/>